<protein>
    <recommendedName>
        <fullName evidence="2">Putative gamma-glutamylcyclotransferase</fullName>
    </recommendedName>
</protein>
<dbReference type="GO" id="GO:0016740">
    <property type="term" value="F:transferase activity"/>
    <property type="evidence" value="ECO:0007669"/>
    <property type="project" value="UniProtKB-KW"/>
</dbReference>
<dbReference type="Gene3D" id="3.10.490.10">
    <property type="entry name" value="Gamma-glutamyl cyclotransferase-like"/>
    <property type="match status" value="1"/>
</dbReference>
<dbReference type="SUPFAM" id="SSF110857">
    <property type="entry name" value="Gamma-glutamyl cyclotransferase-like"/>
    <property type="match status" value="1"/>
</dbReference>
<dbReference type="AlphaFoldDB" id="A0A7C5LY80"/>
<accession>A0A7C5LY80</accession>
<feature type="domain" description="Gamma-glutamylcyclotransferase AIG2-like" evidence="3">
    <location>
        <begin position="30"/>
        <end position="132"/>
    </location>
</feature>
<dbReference type="CDD" id="cd06661">
    <property type="entry name" value="GGCT_like"/>
    <property type="match status" value="1"/>
</dbReference>
<reference evidence="4" key="1">
    <citation type="journal article" date="2020" name="mSystems">
        <title>Genome- and Community-Level Interaction Insights into Carbon Utilization and Element Cycling Functions of Hydrothermarchaeota in Hydrothermal Sediment.</title>
        <authorList>
            <person name="Zhou Z."/>
            <person name="Liu Y."/>
            <person name="Xu W."/>
            <person name="Pan J."/>
            <person name="Luo Z.H."/>
            <person name="Li M."/>
        </authorList>
    </citation>
    <scope>NUCLEOTIDE SEQUENCE [LARGE SCALE GENOMIC DNA]</scope>
    <source>
        <strain evidence="4">HyVt-485</strain>
    </source>
</reference>
<organism evidence="4">
    <name type="scientific">Hellea balneolensis</name>
    <dbReference type="NCBI Taxonomy" id="287478"/>
    <lineage>
        <taxon>Bacteria</taxon>
        <taxon>Pseudomonadati</taxon>
        <taxon>Pseudomonadota</taxon>
        <taxon>Alphaproteobacteria</taxon>
        <taxon>Maricaulales</taxon>
        <taxon>Robiginitomaculaceae</taxon>
        <taxon>Hellea</taxon>
    </lineage>
</organism>
<dbReference type="PANTHER" id="PTHR31544">
    <property type="entry name" value="AIG2-LIKE PROTEIN D"/>
    <property type="match status" value="1"/>
</dbReference>
<comment type="caution">
    <text evidence="4">The sequence shown here is derived from an EMBL/GenBank/DDBJ whole genome shotgun (WGS) entry which is preliminary data.</text>
</comment>
<gene>
    <name evidence="4" type="ORF">ENJ42_09670</name>
</gene>
<dbReference type="InterPro" id="IPR045038">
    <property type="entry name" value="AIG2-like"/>
</dbReference>
<evidence type="ECO:0000259" key="3">
    <source>
        <dbReference type="Pfam" id="PF06094"/>
    </source>
</evidence>
<dbReference type="InterPro" id="IPR013024">
    <property type="entry name" value="GGCT-like"/>
</dbReference>
<dbReference type="InterPro" id="IPR009288">
    <property type="entry name" value="AIG2-like_dom"/>
</dbReference>
<dbReference type="EMBL" id="DRMJ01000507">
    <property type="protein sequence ID" value="HHL43876.1"/>
    <property type="molecule type" value="Genomic_DNA"/>
</dbReference>
<dbReference type="InterPro" id="IPR036568">
    <property type="entry name" value="GGCT-like_sf"/>
</dbReference>
<evidence type="ECO:0000256" key="2">
    <source>
        <dbReference type="ARBA" id="ARBA00030602"/>
    </source>
</evidence>
<evidence type="ECO:0000313" key="4">
    <source>
        <dbReference type="EMBL" id="HHL43876.1"/>
    </source>
</evidence>
<evidence type="ECO:0000256" key="1">
    <source>
        <dbReference type="ARBA" id="ARBA00022679"/>
    </source>
</evidence>
<proteinExistence type="predicted"/>
<name>A0A7C5LY80_9PROT</name>
<keyword evidence="1" id="KW-0808">Transferase</keyword>
<dbReference type="PANTHER" id="PTHR31544:SF2">
    <property type="entry name" value="AIG2-LIKE PROTEIN D"/>
    <property type="match status" value="1"/>
</dbReference>
<dbReference type="Proteomes" id="UP000885830">
    <property type="component" value="Unassembled WGS sequence"/>
</dbReference>
<sequence>MSGHYENTAFAMPALGAPKMAKPDNSATRLFVYGTLAPGEENHHIMDGMRGEWKPAHVNGRRMDSGWGVQNRHPGFIPDAKAEPVRGLVFISDDLPQNWARLDRFEGADYHREPVVATLEDGNTVNAQIYRVFVSKRKH</sequence>
<dbReference type="Pfam" id="PF06094">
    <property type="entry name" value="GGACT"/>
    <property type="match status" value="1"/>
</dbReference>